<gene>
    <name evidence="1" type="ORF">SADUNF_Sadunf19G0046600</name>
</gene>
<protein>
    <submittedName>
        <fullName evidence="1">Uncharacterized protein</fullName>
    </submittedName>
</protein>
<dbReference type="AlphaFoldDB" id="A0A835J1C8"/>
<keyword evidence="2" id="KW-1185">Reference proteome</keyword>
<dbReference type="Proteomes" id="UP000657918">
    <property type="component" value="Unassembled WGS sequence"/>
</dbReference>
<reference evidence="1 2" key="1">
    <citation type="submission" date="2020-10" db="EMBL/GenBank/DDBJ databases">
        <title>Plant Genome Project.</title>
        <authorList>
            <person name="Zhang R.-G."/>
        </authorList>
    </citation>
    <scope>NUCLEOTIDE SEQUENCE [LARGE SCALE GENOMIC DNA]</scope>
    <source>
        <strain evidence="1">FAFU-HL-1</strain>
        <tissue evidence="1">Leaf</tissue>
    </source>
</reference>
<evidence type="ECO:0000313" key="1">
    <source>
        <dbReference type="EMBL" id="KAF9661230.1"/>
    </source>
</evidence>
<comment type="caution">
    <text evidence="1">The sequence shown here is derived from an EMBL/GenBank/DDBJ whole genome shotgun (WGS) entry which is preliminary data.</text>
</comment>
<dbReference type="EMBL" id="JADGMS010000019">
    <property type="protein sequence ID" value="KAF9661230.1"/>
    <property type="molecule type" value="Genomic_DNA"/>
</dbReference>
<accession>A0A835J1C8</accession>
<evidence type="ECO:0000313" key="2">
    <source>
        <dbReference type="Proteomes" id="UP000657918"/>
    </source>
</evidence>
<proteinExistence type="predicted"/>
<name>A0A835J1C8_9ROSI</name>
<sequence length="65" mass="6848">MPIVKLAEELINTNSTPTAHVSKGLSQKAAFRALEGLQKVNHCHVKATIPAHAVAVSSGGYHFLG</sequence>
<organism evidence="1 2">
    <name type="scientific">Salix dunnii</name>
    <dbReference type="NCBI Taxonomy" id="1413687"/>
    <lineage>
        <taxon>Eukaryota</taxon>
        <taxon>Viridiplantae</taxon>
        <taxon>Streptophyta</taxon>
        <taxon>Embryophyta</taxon>
        <taxon>Tracheophyta</taxon>
        <taxon>Spermatophyta</taxon>
        <taxon>Magnoliopsida</taxon>
        <taxon>eudicotyledons</taxon>
        <taxon>Gunneridae</taxon>
        <taxon>Pentapetalae</taxon>
        <taxon>rosids</taxon>
        <taxon>fabids</taxon>
        <taxon>Malpighiales</taxon>
        <taxon>Salicaceae</taxon>
        <taxon>Saliceae</taxon>
        <taxon>Salix</taxon>
    </lineage>
</organism>